<evidence type="ECO:0000256" key="2">
    <source>
        <dbReference type="PIRSR" id="PIRSR601310-3"/>
    </source>
</evidence>
<dbReference type="InterPro" id="IPR001310">
    <property type="entry name" value="Histidine_triad_HIT"/>
</dbReference>
<dbReference type="PANTHER" id="PTHR23089">
    <property type="entry name" value="HISTIDINE TRIAD HIT PROTEIN"/>
    <property type="match status" value="1"/>
</dbReference>
<dbReference type="AlphaFoldDB" id="A0A2H0UY23"/>
<comment type="caution">
    <text evidence="5">The sequence shown here is derived from an EMBL/GenBank/DDBJ whole genome shotgun (WGS) entry which is preliminary data.</text>
</comment>
<name>A0A2H0UY23_9BACT</name>
<dbReference type="Proteomes" id="UP000228906">
    <property type="component" value="Unassembled WGS sequence"/>
</dbReference>
<reference evidence="6" key="1">
    <citation type="submission" date="2017-09" db="EMBL/GenBank/DDBJ databases">
        <title>Depth-based differentiation of microbial function through sediment-hosted aquifers and enrichment of novel symbionts in the deep terrestrial subsurface.</title>
        <authorList>
            <person name="Probst A.J."/>
            <person name="Ladd B."/>
            <person name="Jarett J.K."/>
            <person name="Geller-Mcgrath D.E."/>
            <person name="Sieber C.M.K."/>
            <person name="Emerson J.B."/>
            <person name="Anantharaman K."/>
            <person name="Thomas B.C."/>
            <person name="Malmstrom R."/>
            <person name="Stieglmeier M."/>
            <person name="Klingl A."/>
            <person name="Woyke T."/>
            <person name="Ryan C.M."/>
            <person name="Banfield J.F."/>
        </authorList>
    </citation>
    <scope>NUCLEOTIDE SEQUENCE [LARGE SCALE GENOMIC DNA]</scope>
</reference>
<evidence type="ECO:0000259" key="4">
    <source>
        <dbReference type="PROSITE" id="PS51084"/>
    </source>
</evidence>
<dbReference type="EMBL" id="PFAV01000014">
    <property type="protein sequence ID" value="PIR91732.1"/>
    <property type="molecule type" value="Genomic_DNA"/>
</dbReference>
<evidence type="ECO:0000313" key="6">
    <source>
        <dbReference type="Proteomes" id="UP000228906"/>
    </source>
</evidence>
<dbReference type="Pfam" id="PF11969">
    <property type="entry name" value="DcpS_C"/>
    <property type="match status" value="1"/>
</dbReference>
<dbReference type="GO" id="GO:0003824">
    <property type="term" value="F:catalytic activity"/>
    <property type="evidence" value="ECO:0007669"/>
    <property type="project" value="InterPro"/>
</dbReference>
<dbReference type="SUPFAM" id="SSF54197">
    <property type="entry name" value="HIT-like"/>
    <property type="match status" value="1"/>
</dbReference>
<dbReference type="InterPro" id="IPR036265">
    <property type="entry name" value="HIT-like_sf"/>
</dbReference>
<feature type="domain" description="HIT" evidence="4">
    <location>
        <begin position="4"/>
        <end position="103"/>
    </location>
</feature>
<protein>
    <submittedName>
        <fullName evidence="5">Histidine triad nucleotide-binding protein</fullName>
    </submittedName>
</protein>
<dbReference type="PROSITE" id="PS51084">
    <property type="entry name" value="HIT_2"/>
    <property type="match status" value="1"/>
</dbReference>
<feature type="short sequence motif" description="Histidine triad motif" evidence="2 3">
    <location>
        <begin position="91"/>
        <end position="95"/>
    </location>
</feature>
<sequence>MGCLFCKIVEKRLPAEIVFEDEFFLVFKDIHPRAPIHYLIIPKDHIESIASDNSEEIVKDLIKVAKKIVVGQGIDGYKLVFNVGEKQNVPHMHMHFLAGGSSE</sequence>
<accession>A0A2H0UY23</accession>
<dbReference type="InterPro" id="IPR011146">
    <property type="entry name" value="HIT-like"/>
</dbReference>
<evidence type="ECO:0000256" key="3">
    <source>
        <dbReference type="PROSITE-ProRule" id="PRU00464"/>
    </source>
</evidence>
<proteinExistence type="predicted"/>
<evidence type="ECO:0000313" key="5">
    <source>
        <dbReference type="EMBL" id="PIR91732.1"/>
    </source>
</evidence>
<gene>
    <name evidence="5" type="ORF">COU03_00815</name>
</gene>
<organism evidence="5 6">
    <name type="scientific">bacterium (Candidatus Gribaldobacteria) CG10_big_fil_rev_8_21_14_0_10_41_12</name>
    <dbReference type="NCBI Taxonomy" id="2014277"/>
    <lineage>
        <taxon>Bacteria</taxon>
        <taxon>Candidatus Gribaldobacteria</taxon>
    </lineage>
</organism>
<dbReference type="Gene3D" id="3.30.428.10">
    <property type="entry name" value="HIT-like"/>
    <property type="match status" value="1"/>
</dbReference>
<dbReference type="PRINTS" id="PR00332">
    <property type="entry name" value="HISTRIAD"/>
</dbReference>
<evidence type="ECO:0000256" key="1">
    <source>
        <dbReference type="PIRSR" id="PIRSR601310-1"/>
    </source>
</evidence>
<feature type="active site" description="Tele-AMP-histidine intermediate" evidence="1">
    <location>
        <position position="93"/>
    </location>
</feature>